<keyword evidence="2" id="KW-1185">Reference proteome</keyword>
<organism evidence="1 2">
    <name type="scientific">Melastoma candidum</name>
    <dbReference type="NCBI Taxonomy" id="119954"/>
    <lineage>
        <taxon>Eukaryota</taxon>
        <taxon>Viridiplantae</taxon>
        <taxon>Streptophyta</taxon>
        <taxon>Embryophyta</taxon>
        <taxon>Tracheophyta</taxon>
        <taxon>Spermatophyta</taxon>
        <taxon>Magnoliopsida</taxon>
        <taxon>eudicotyledons</taxon>
        <taxon>Gunneridae</taxon>
        <taxon>Pentapetalae</taxon>
        <taxon>rosids</taxon>
        <taxon>malvids</taxon>
        <taxon>Myrtales</taxon>
        <taxon>Melastomataceae</taxon>
        <taxon>Melastomatoideae</taxon>
        <taxon>Melastomateae</taxon>
        <taxon>Melastoma</taxon>
    </lineage>
</organism>
<sequence length="177" mass="19191">MEPARLSLILFLVAFALTPPSSVVARNSPANYVPPSVVAQDSPTDYLAGHNAARKAVGVGPITWSEELAAYARNYADKRAKDCELIHSDGPYGENLAWGSYDMPPARAVTLWVNEKPFYDYASNTCTQGKQCGHYTQVVWRNSVQLGCAKVQCATGGGSFITCNYNPPGNIVGQRPY</sequence>
<gene>
    <name evidence="1" type="ORF">MLD38_022926</name>
</gene>
<evidence type="ECO:0000313" key="2">
    <source>
        <dbReference type="Proteomes" id="UP001057402"/>
    </source>
</evidence>
<reference evidence="2" key="1">
    <citation type="journal article" date="2023" name="Front. Plant Sci.">
        <title>Chromosomal-level genome assembly of Melastoma candidum provides insights into trichome evolution.</title>
        <authorList>
            <person name="Zhong Y."/>
            <person name="Wu W."/>
            <person name="Sun C."/>
            <person name="Zou P."/>
            <person name="Liu Y."/>
            <person name="Dai S."/>
            <person name="Zhou R."/>
        </authorList>
    </citation>
    <scope>NUCLEOTIDE SEQUENCE [LARGE SCALE GENOMIC DNA]</scope>
</reference>
<accession>A0ACB9QM26</accession>
<proteinExistence type="predicted"/>
<name>A0ACB9QM26_9MYRT</name>
<protein>
    <submittedName>
        <fullName evidence="1">Uncharacterized protein</fullName>
    </submittedName>
</protein>
<dbReference type="Proteomes" id="UP001057402">
    <property type="component" value="Chromosome 6"/>
</dbReference>
<comment type="caution">
    <text evidence="1">The sequence shown here is derived from an EMBL/GenBank/DDBJ whole genome shotgun (WGS) entry which is preliminary data.</text>
</comment>
<dbReference type="EMBL" id="CM042885">
    <property type="protein sequence ID" value="KAI4367158.1"/>
    <property type="molecule type" value="Genomic_DNA"/>
</dbReference>
<evidence type="ECO:0000313" key="1">
    <source>
        <dbReference type="EMBL" id="KAI4367158.1"/>
    </source>
</evidence>